<gene>
    <name evidence="2" type="ORF">SAMN05421738_1055</name>
</gene>
<keyword evidence="1" id="KW-0812">Transmembrane</keyword>
<proteinExistence type="predicted"/>
<keyword evidence="1" id="KW-1133">Transmembrane helix</keyword>
<evidence type="ECO:0000256" key="1">
    <source>
        <dbReference type="SAM" id="Phobius"/>
    </source>
</evidence>
<accession>A0A1I4V8Y3</accession>
<reference evidence="3" key="1">
    <citation type="submission" date="2016-10" db="EMBL/GenBank/DDBJ databases">
        <authorList>
            <person name="Varghese N."/>
            <person name="Submissions S."/>
        </authorList>
    </citation>
    <scope>NUCLEOTIDE SEQUENCE [LARGE SCALE GENOMIC DNA]</scope>
    <source>
        <strain evidence="3">XJ109</strain>
    </source>
</reference>
<name>A0A1I4V8Y3_9FLAO</name>
<feature type="transmembrane region" description="Helical" evidence="1">
    <location>
        <begin position="50"/>
        <end position="69"/>
    </location>
</feature>
<dbReference type="RefSeq" id="WP_092907324.1">
    <property type="nucleotide sequence ID" value="NZ_FOUZ01000005.1"/>
</dbReference>
<dbReference type="Proteomes" id="UP000199149">
    <property type="component" value="Unassembled WGS sequence"/>
</dbReference>
<dbReference type="STRING" id="684065.SAMN05421738_1055"/>
<feature type="transmembrane region" description="Helical" evidence="1">
    <location>
        <begin position="75"/>
        <end position="96"/>
    </location>
</feature>
<evidence type="ECO:0000313" key="2">
    <source>
        <dbReference type="EMBL" id="SFM97634.1"/>
    </source>
</evidence>
<evidence type="ECO:0000313" key="3">
    <source>
        <dbReference type="Proteomes" id="UP000199149"/>
    </source>
</evidence>
<feature type="transmembrane region" description="Helical" evidence="1">
    <location>
        <begin position="20"/>
        <end position="43"/>
    </location>
</feature>
<dbReference type="AlphaFoldDB" id="A0A1I4V8Y3"/>
<keyword evidence="1" id="KW-0472">Membrane</keyword>
<evidence type="ECO:0008006" key="4">
    <source>
        <dbReference type="Google" id="ProtNLM"/>
    </source>
</evidence>
<protein>
    <recommendedName>
        <fullName evidence="4">5-bromo-4-chloroindolyl phosphate hydrolysis protein</fullName>
    </recommendedName>
</protein>
<keyword evidence="3" id="KW-1185">Reference proteome</keyword>
<sequence length="257" mass="30033">MGWFTNNSKSWELKNSWMFFLSILLVFPYPIPFYPIALLIIGWKAKKINWILLGVLGLIIGTYAFYLHIYKYNSFAHIFLVVFAPIIGNIILMLFIDSYLKRLDLSRIVSLEWGKEYPYYKLMDKALALEKEAENIDFRAELLLWKEKIDEVSIKKNINEIIVLIKQIEDKDKSVSKIILVRHRSTINAVLKQYDDLENSKLENATVKSSKEKLINTLSISLLAFENELTNLFKTEILEVNAETDAYIQTLRNKDII</sequence>
<dbReference type="EMBL" id="FOUZ01000005">
    <property type="protein sequence ID" value="SFM97634.1"/>
    <property type="molecule type" value="Genomic_DNA"/>
</dbReference>
<dbReference type="OrthoDB" id="713022at2"/>
<organism evidence="2 3">
    <name type="scientific">Algoriella xinjiangensis</name>
    <dbReference type="NCBI Taxonomy" id="684065"/>
    <lineage>
        <taxon>Bacteria</taxon>
        <taxon>Pseudomonadati</taxon>
        <taxon>Bacteroidota</taxon>
        <taxon>Flavobacteriia</taxon>
        <taxon>Flavobacteriales</taxon>
        <taxon>Weeksellaceae</taxon>
        <taxon>Algoriella</taxon>
    </lineage>
</organism>